<comment type="caution">
    <text evidence="1">The sequence shown here is derived from an EMBL/GenBank/DDBJ whole genome shotgun (WGS) entry which is preliminary data.</text>
</comment>
<dbReference type="InterPro" id="IPR036390">
    <property type="entry name" value="WH_DNA-bd_sf"/>
</dbReference>
<evidence type="ECO:0000313" key="2">
    <source>
        <dbReference type="Proteomes" id="UP000036356"/>
    </source>
</evidence>
<gene>
    <name evidence="1" type="ORF">DEAC_c02090</name>
</gene>
<dbReference type="Proteomes" id="UP000036356">
    <property type="component" value="Unassembled WGS sequence"/>
</dbReference>
<dbReference type="InterPro" id="IPR036388">
    <property type="entry name" value="WH-like_DNA-bd_sf"/>
</dbReference>
<keyword evidence="2" id="KW-1185">Reference proteome</keyword>
<dbReference type="PATRIC" id="fig|476652.3.peg.205"/>
<protein>
    <submittedName>
        <fullName evidence="1">Uncharacterized protein</fullName>
    </submittedName>
</protein>
<dbReference type="Gene3D" id="1.10.10.10">
    <property type="entry name" value="Winged helix-like DNA-binding domain superfamily/Winged helix DNA-binding domain"/>
    <property type="match status" value="1"/>
</dbReference>
<name>A0A0J1FXQ9_9FIRM</name>
<dbReference type="RefSeq" id="WP_047808164.1">
    <property type="nucleotide sequence ID" value="NZ_LDZY01000001.1"/>
</dbReference>
<proteinExistence type="predicted"/>
<reference evidence="1 2" key="1">
    <citation type="submission" date="2015-06" db="EMBL/GenBank/DDBJ databases">
        <title>Draft genome of the moderately acidophilic sulfate reducer Candidatus Desulfosporosinus acididurans strain M1.</title>
        <authorList>
            <person name="Poehlein A."/>
            <person name="Petzsch P."/>
            <person name="Johnson B.D."/>
            <person name="Schloemann M."/>
            <person name="Daniel R."/>
            <person name="Muehling M."/>
        </authorList>
    </citation>
    <scope>NUCLEOTIDE SEQUENCE [LARGE SCALE GENOMIC DNA]</scope>
    <source>
        <strain evidence="1 2">M1</strain>
    </source>
</reference>
<dbReference type="AlphaFoldDB" id="A0A0J1FXQ9"/>
<dbReference type="SUPFAM" id="SSF46785">
    <property type="entry name" value="Winged helix' DNA-binding domain"/>
    <property type="match status" value="1"/>
</dbReference>
<dbReference type="STRING" id="476652.DEAC_c02090"/>
<sequence>MGRGPANPEVKKKVLEYLAKVEKAKSRDVAVAIGEKKSDVDDAVKELTAEDLVEYLYITTTYICLKGKVKTPNS</sequence>
<organism evidence="1 2">
    <name type="scientific">Desulfosporosinus acididurans</name>
    <dbReference type="NCBI Taxonomy" id="476652"/>
    <lineage>
        <taxon>Bacteria</taxon>
        <taxon>Bacillati</taxon>
        <taxon>Bacillota</taxon>
        <taxon>Clostridia</taxon>
        <taxon>Eubacteriales</taxon>
        <taxon>Desulfitobacteriaceae</taxon>
        <taxon>Desulfosporosinus</taxon>
    </lineage>
</organism>
<dbReference type="EMBL" id="LDZY01000001">
    <property type="protein sequence ID" value="KLU67803.1"/>
    <property type="molecule type" value="Genomic_DNA"/>
</dbReference>
<accession>A0A0J1FXQ9</accession>
<evidence type="ECO:0000313" key="1">
    <source>
        <dbReference type="EMBL" id="KLU67803.1"/>
    </source>
</evidence>